<name>A0A6A6YTG4_9PEZI</name>
<evidence type="ECO:0000313" key="2">
    <source>
        <dbReference type="EMBL" id="KAF2812212.1"/>
    </source>
</evidence>
<accession>A0A6A6YTG4</accession>
<reference evidence="4" key="2">
    <citation type="submission" date="2020-04" db="EMBL/GenBank/DDBJ databases">
        <authorList>
            <consortium name="NCBI Genome Project"/>
        </authorList>
    </citation>
    <scope>NUCLEOTIDE SEQUENCE</scope>
    <source>
        <strain evidence="4">CBS 304.34</strain>
    </source>
</reference>
<dbReference type="GeneID" id="54462796"/>
<reference evidence="4" key="3">
    <citation type="submission" date="2025-04" db="UniProtKB">
        <authorList>
            <consortium name="RefSeq"/>
        </authorList>
    </citation>
    <scope>IDENTIFICATION</scope>
    <source>
        <strain evidence="4">CBS 304.34</strain>
    </source>
</reference>
<dbReference type="RefSeq" id="XP_033579176.1">
    <property type="nucleotide sequence ID" value="XM_033721903.1"/>
</dbReference>
<sequence>MKLSPSPRRVMRSRSLTACHQSQAERDLFFFDDPGKLSRSMKKVHIQLEIVQYERHCVPKNKFQKLGAVPCPRHHGMKKEKGFEGVGCHAGHKKGGTPDHQNQPNPKKSGHFIDILSQHN</sequence>
<gene>
    <name evidence="2 4" type="ORF">BDZ99DRAFT_474422</name>
</gene>
<evidence type="ECO:0000313" key="4">
    <source>
        <dbReference type="RefSeq" id="XP_033579176.1"/>
    </source>
</evidence>
<proteinExistence type="predicted"/>
<evidence type="ECO:0000313" key="3">
    <source>
        <dbReference type="Proteomes" id="UP000504636"/>
    </source>
</evidence>
<dbReference type="EMBL" id="MU003697">
    <property type="protein sequence ID" value="KAF2812212.1"/>
    <property type="molecule type" value="Genomic_DNA"/>
</dbReference>
<keyword evidence="3" id="KW-1185">Reference proteome</keyword>
<dbReference type="AlphaFoldDB" id="A0A6A6YTG4"/>
<reference evidence="2 4" key="1">
    <citation type="journal article" date="2020" name="Stud. Mycol.">
        <title>101 Dothideomycetes genomes: a test case for predicting lifestyles and emergence of pathogens.</title>
        <authorList>
            <person name="Haridas S."/>
            <person name="Albert R."/>
            <person name="Binder M."/>
            <person name="Bloem J."/>
            <person name="Labutti K."/>
            <person name="Salamov A."/>
            <person name="Andreopoulos B."/>
            <person name="Baker S."/>
            <person name="Barry K."/>
            <person name="Bills G."/>
            <person name="Bluhm B."/>
            <person name="Cannon C."/>
            <person name="Castanera R."/>
            <person name="Culley D."/>
            <person name="Daum C."/>
            <person name="Ezra D."/>
            <person name="Gonzalez J."/>
            <person name="Henrissat B."/>
            <person name="Kuo A."/>
            <person name="Liang C."/>
            <person name="Lipzen A."/>
            <person name="Lutzoni F."/>
            <person name="Magnuson J."/>
            <person name="Mondo S."/>
            <person name="Nolan M."/>
            <person name="Ohm R."/>
            <person name="Pangilinan J."/>
            <person name="Park H.-J."/>
            <person name="Ramirez L."/>
            <person name="Alfaro M."/>
            <person name="Sun H."/>
            <person name="Tritt A."/>
            <person name="Yoshinaga Y."/>
            <person name="Zwiers L.-H."/>
            <person name="Turgeon B."/>
            <person name="Goodwin S."/>
            <person name="Spatafora J."/>
            <person name="Crous P."/>
            <person name="Grigoriev I."/>
        </authorList>
    </citation>
    <scope>NUCLEOTIDE SEQUENCE</scope>
    <source>
        <strain evidence="2 4">CBS 304.34</strain>
    </source>
</reference>
<evidence type="ECO:0000256" key="1">
    <source>
        <dbReference type="SAM" id="MobiDB-lite"/>
    </source>
</evidence>
<protein>
    <submittedName>
        <fullName evidence="2 4">Uncharacterized protein</fullName>
    </submittedName>
</protein>
<dbReference type="Proteomes" id="UP000504636">
    <property type="component" value="Unplaced"/>
</dbReference>
<feature type="region of interest" description="Disordered" evidence="1">
    <location>
        <begin position="78"/>
        <end position="120"/>
    </location>
</feature>
<organism evidence="2">
    <name type="scientific">Mytilinidion resinicola</name>
    <dbReference type="NCBI Taxonomy" id="574789"/>
    <lineage>
        <taxon>Eukaryota</taxon>
        <taxon>Fungi</taxon>
        <taxon>Dikarya</taxon>
        <taxon>Ascomycota</taxon>
        <taxon>Pezizomycotina</taxon>
        <taxon>Dothideomycetes</taxon>
        <taxon>Pleosporomycetidae</taxon>
        <taxon>Mytilinidiales</taxon>
        <taxon>Mytilinidiaceae</taxon>
        <taxon>Mytilinidion</taxon>
    </lineage>
</organism>